<dbReference type="Proteomes" id="UP000479710">
    <property type="component" value="Unassembled WGS sequence"/>
</dbReference>
<accession>A0A6G1E694</accession>
<evidence type="ECO:0000313" key="2">
    <source>
        <dbReference type="EMBL" id="KAF0920625.1"/>
    </source>
</evidence>
<evidence type="ECO:0000256" key="1">
    <source>
        <dbReference type="SAM" id="MobiDB-lite"/>
    </source>
</evidence>
<feature type="region of interest" description="Disordered" evidence="1">
    <location>
        <begin position="1"/>
        <end position="59"/>
    </location>
</feature>
<keyword evidence="3" id="KW-1185">Reference proteome</keyword>
<dbReference type="EMBL" id="SPHZ02000005">
    <property type="protein sequence ID" value="KAF0920625.1"/>
    <property type="molecule type" value="Genomic_DNA"/>
</dbReference>
<sequence>MEPEPLSGEPSREPGKARLEGQNSKLGDRPPTASPSPSGGFSSHVRIKRRLSPTDPHSLCARRYTSRRALPSAIPSFGLGLIHSMDDN</sequence>
<organism evidence="2 3">
    <name type="scientific">Oryza meyeriana var. granulata</name>
    <dbReference type="NCBI Taxonomy" id="110450"/>
    <lineage>
        <taxon>Eukaryota</taxon>
        <taxon>Viridiplantae</taxon>
        <taxon>Streptophyta</taxon>
        <taxon>Embryophyta</taxon>
        <taxon>Tracheophyta</taxon>
        <taxon>Spermatophyta</taxon>
        <taxon>Magnoliopsida</taxon>
        <taxon>Liliopsida</taxon>
        <taxon>Poales</taxon>
        <taxon>Poaceae</taxon>
        <taxon>BOP clade</taxon>
        <taxon>Oryzoideae</taxon>
        <taxon>Oryzeae</taxon>
        <taxon>Oryzinae</taxon>
        <taxon>Oryza</taxon>
        <taxon>Oryza meyeriana</taxon>
    </lineage>
</organism>
<feature type="compositionally biased region" description="Basic and acidic residues" evidence="1">
    <location>
        <begin position="10"/>
        <end position="19"/>
    </location>
</feature>
<reference evidence="2 3" key="1">
    <citation type="submission" date="2019-11" db="EMBL/GenBank/DDBJ databases">
        <title>Whole genome sequence of Oryza granulata.</title>
        <authorList>
            <person name="Li W."/>
        </authorList>
    </citation>
    <scope>NUCLEOTIDE SEQUENCE [LARGE SCALE GENOMIC DNA]</scope>
    <source>
        <strain evidence="3">cv. Menghai</strain>
        <tissue evidence="2">Leaf</tissue>
    </source>
</reference>
<evidence type="ECO:0000313" key="3">
    <source>
        <dbReference type="Proteomes" id="UP000479710"/>
    </source>
</evidence>
<comment type="caution">
    <text evidence="2">The sequence shown here is derived from an EMBL/GenBank/DDBJ whole genome shotgun (WGS) entry which is preliminary data.</text>
</comment>
<name>A0A6G1E694_9ORYZ</name>
<dbReference type="AlphaFoldDB" id="A0A6G1E694"/>
<protein>
    <submittedName>
        <fullName evidence="2">Uncharacterized protein</fullName>
    </submittedName>
</protein>
<feature type="non-terminal residue" evidence="2">
    <location>
        <position position="88"/>
    </location>
</feature>
<gene>
    <name evidence="2" type="ORF">E2562_035912</name>
</gene>
<proteinExistence type="predicted"/>